<gene>
    <name evidence="1" type="ORF">NCTC11388_01008</name>
</gene>
<sequence length="293" mass="33450">MKRAIIWHVVLTIGMAILATKVYAQNFNLGNSEHLPGWYKFGRLILPQGGADVRISISSGMGYNAQVDQNSECFIHFRTSNGIHHTNNFYGIGTYYNTGRTKVINDLTIVQIDPNTWDFYAIFPYYTGFYSVLNMESVAGQWQPAFEKTEVPAHAVKQVLLEEHSLQSDLYTVAKIGIGIPKPTERLEVNGNIRAKEIKVETTNWPDYVFEEDYRLTPLTEIESFIKANKHLPDIPSAQQIAEDGMSVGEMNKLLLKKVEELTLHLIEKDKKIEIQDNMLLNIMDRLQKLENK</sequence>
<dbReference type="AlphaFoldDB" id="A0A380BKH1"/>
<evidence type="ECO:0000313" key="1">
    <source>
        <dbReference type="EMBL" id="SUJ02434.1"/>
    </source>
</evidence>
<organism evidence="1 2">
    <name type="scientific">Sphingobacterium spiritivorum</name>
    <name type="common">Flavobacterium spiritivorum</name>
    <dbReference type="NCBI Taxonomy" id="258"/>
    <lineage>
        <taxon>Bacteria</taxon>
        <taxon>Pseudomonadati</taxon>
        <taxon>Bacteroidota</taxon>
        <taxon>Sphingobacteriia</taxon>
        <taxon>Sphingobacteriales</taxon>
        <taxon>Sphingobacteriaceae</taxon>
        <taxon>Sphingobacterium</taxon>
    </lineage>
</organism>
<reference evidence="1 2" key="1">
    <citation type="submission" date="2018-06" db="EMBL/GenBank/DDBJ databases">
        <authorList>
            <consortium name="Pathogen Informatics"/>
            <person name="Doyle S."/>
        </authorList>
    </citation>
    <scope>NUCLEOTIDE SEQUENCE [LARGE SCALE GENOMIC DNA]</scope>
    <source>
        <strain evidence="1 2">NCTC11388</strain>
    </source>
</reference>
<dbReference type="EMBL" id="UGYW01000002">
    <property type="protein sequence ID" value="SUJ02434.1"/>
    <property type="molecule type" value="Genomic_DNA"/>
</dbReference>
<dbReference type="RefSeq" id="WP_258861986.1">
    <property type="nucleotide sequence ID" value="NZ_UGYW01000002.1"/>
</dbReference>
<proteinExistence type="predicted"/>
<accession>A0A380BKH1</accession>
<evidence type="ECO:0000313" key="2">
    <source>
        <dbReference type="Proteomes" id="UP000254893"/>
    </source>
</evidence>
<protein>
    <submittedName>
        <fullName evidence="1">Uncharacterized protein</fullName>
    </submittedName>
</protein>
<dbReference type="Proteomes" id="UP000254893">
    <property type="component" value="Unassembled WGS sequence"/>
</dbReference>
<name>A0A380BKH1_SPHSI</name>